<accession>A0A087LXY4</accession>
<dbReference type="AlphaFoldDB" id="A0A087LXY4"/>
<sequence>MALTSLQKDVMAVIAANRSDTSYMAGGAVLNEDWFRLSDDLDIFHDTDEEIVATARKDMASLTDAGFKVNTDVLIYGVVECTVSRGGDATILQWMSETRYRYFPLVRDAEWGVRLSTADLAVNKVGAASTRTKARDYVDLVTIEERFSHLGPLVLAASGKPPNFSPQKIIEEIRRRSHSVPDEDYLSVRGLPAGVTAQNLRERLTSALDRAESYIQTADLSLVGALSVDEAGKPVAALGDHSSKVTIRRATDELQAVPTLRDEPSDFERD</sequence>
<dbReference type="Proteomes" id="UP000028981">
    <property type="component" value="Unassembled WGS sequence"/>
</dbReference>
<dbReference type="EMBL" id="JQGC01000025">
    <property type="protein sequence ID" value="KFL29487.1"/>
    <property type="molecule type" value="Genomic_DNA"/>
</dbReference>
<comment type="caution">
    <text evidence="1">The sequence shown here is derived from an EMBL/GenBank/DDBJ whole genome shotgun (WGS) entry which is preliminary data.</text>
</comment>
<evidence type="ECO:0000313" key="1">
    <source>
        <dbReference type="EMBL" id="KFL29487.1"/>
    </source>
</evidence>
<dbReference type="RefSeq" id="WP_035086336.1">
    <property type="nucleotide sequence ID" value="NZ_JQGC01000025.1"/>
</dbReference>
<keyword evidence="2" id="KW-1185">Reference proteome</keyword>
<dbReference type="OrthoDB" id="182382at2"/>
<name>A0A087LXY4_9HYPH</name>
<evidence type="ECO:0000313" key="2">
    <source>
        <dbReference type="Proteomes" id="UP000028981"/>
    </source>
</evidence>
<proteinExistence type="predicted"/>
<gene>
    <name evidence="1" type="ORF">JP75_20670</name>
</gene>
<reference evidence="1 2" key="1">
    <citation type="submission" date="2014-08" db="EMBL/GenBank/DDBJ databases">
        <authorList>
            <person name="Hassan Y.I."/>
            <person name="Lepp D."/>
            <person name="Zhou T."/>
        </authorList>
    </citation>
    <scope>NUCLEOTIDE SEQUENCE [LARGE SCALE GENOMIC DNA]</scope>
    <source>
        <strain evidence="1 2">IFO13584</strain>
    </source>
</reference>
<organism evidence="1 2">
    <name type="scientific">Devosia riboflavina</name>
    <dbReference type="NCBI Taxonomy" id="46914"/>
    <lineage>
        <taxon>Bacteria</taxon>
        <taxon>Pseudomonadati</taxon>
        <taxon>Pseudomonadota</taxon>
        <taxon>Alphaproteobacteria</taxon>
        <taxon>Hyphomicrobiales</taxon>
        <taxon>Devosiaceae</taxon>
        <taxon>Devosia</taxon>
    </lineage>
</organism>
<protein>
    <submittedName>
        <fullName evidence="1">Uncharacterized protein</fullName>
    </submittedName>
</protein>